<accession>A0AC34GSH6</accession>
<protein>
    <submittedName>
        <fullName evidence="2">Uncharacterized protein</fullName>
    </submittedName>
</protein>
<reference evidence="2" key="1">
    <citation type="submission" date="2022-11" db="UniProtKB">
        <authorList>
            <consortium name="WormBaseParasite"/>
        </authorList>
    </citation>
    <scope>IDENTIFICATION</scope>
</reference>
<proteinExistence type="predicted"/>
<evidence type="ECO:0000313" key="2">
    <source>
        <dbReference type="WBParaSite" id="ES5_v2.g7650.t1"/>
    </source>
</evidence>
<dbReference type="Proteomes" id="UP000887579">
    <property type="component" value="Unplaced"/>
</dbReference>
<organism evidence="1 2">
    <name type="scientific">Panagrolaimus sp. ES5</name>
    <dbReference type="NCBI Taxonomy" id="591445"/>
    <lineage>
        <taxon>Eukaryota</taxon>
        <taxon>Metazoa</taxon>
        <taxon>Ecdysozoa</taxon>
        <taxon>Nematoda</taxon>
        <taxon>Chromadorea</taxon>
        <taxon>Rhabditida</taxon>
        <taxon>Tylenchina</taxon>
        <taxon>Panagrolaimomorpha</taxon>
        <taxon>Panagrolaimoidea</taxon>
        <taxon>Panagrolaimidae</taxon>
        <taxon>Panagrolaimus</taxon>
    </lineage>
</organism>
<dbReference type="WBParaSite" id="ES5_v2.g7650.t1">
    <property type="protein sequence ID" value="ES5_v2.g7650.t1"/>
    <property type="gene ID" value="ES5_v2.g7650"/>
</dbReference>
<name>A0AC34GSH6_9BILA</name>
<sequence>MVHKYLLLFLYFIVNDVIGIENTELRDRLQKNAKRPPWPEGNVKPLDVKIGIYVESLGKFQSTEMVTQINNHLK</sequence>
<evidence type="ECO:0000313" key="1">
    <source>
        <dbReference type="Proteomes" id="UP000887579"/>
    </source>
</evidence>